<dbReference type="EMBL" id="CP050139">
    <property type="protein sequence ID" value="QIP34094.1"/>
    <property type="molecule type" value="Genomic_DNA"/>
</dbReference>
<name>A0A858JF01_9PROT</name>
<evidence type="ECO:0000313" key="1">
    <source>
        <dbReference type="EMBL" id="QIP34094.1"/>
    </source>
</evidence>
<gene>
    <name evidence="1" type="ORF">GWK63_09310</name>
</gene>
<protein>
    <submittedName>
        <fullName evidence="1">Uncharacterized protein</fullName>
    </submittedName>
</protein>
<dbReference type="KEGG" id="kre:GWK63_09310"/>
<sequence>MKYAKDCPTPHRHGSRTKLRLFPSRLVWFWARVSLIDIGQFNDAFVSGLLNGSGTASDLGAIVPTGWRDMQGLQVAWLCAIPLAPQSMSKRLKRDHAMPRFTGRLGELDVIVGQDV</sequence>
<organism evidence="1 2">
    <name type="scientific">Komagataeibacter rhaeticus</name>
    <dbReference type="NCBI Taxonomy" id="215221"/>
    <lineage>
        <taxon>Bacteria</taxon>
        <taxon>Pseudomonadati</taxon>
        <taxon>Pseudomonadota</taxon>
        <taxon>Alphaproteobacteria</taxon>
        <taxon>Acetobacterales</taxon>
        <taxon>Acetobacteraceae</taxon>
        <taxon>Komagataeibacter</taxon>
    </lineage>
</organism>
<accession>A0A858JF01</accession>
<dbReference type="AlphaFoldDB" id="A0A858JF01"/>
<evidence type="ECO:0000313" key="2">
    <source>
        <dbReference type="Proteomes" id="UP000502533"/>
    </source>
</evidence>
<dbReference type="Proteomes" id="UP000502533">
    <property type="component" value="Chromosome"/>
</dbReference>
<reference evidence="1 2" key="1">
    <citation type="submission" date="2020-03" db="EMBL/GenBank/DDBJ databases">
        <title>Isolation of cellulose-producing strains, genome characterization and application of the synthesized cellulose films as an economical and sustainable material for piezoelectric sensor construction.</title>
        <authorList>
            <person name="Mangayil R.K."/>
        </authorList>
    </citation>
    <scope>NUCLEOTIDE SEQUENCE [LARGE SCALE GENOMIC DNA]</scope>
    <source>
        <strain evidence="1 2">ENS 9a1a</strain>
    </source>
</reference>
<keyword evidence="2" id="KW-1185">Reference proteome</keyword>
<proteinExistence type="predicted"/>